<keyword evidence="2" id="KW-1185">Reference proteome</keyword>
<sequence>MSESIIPDDATVTSNEVDAGNMKTFLSGDVEAAHAVLGLVSTTGSDALAPIPQFPPEIFTAIFAFHMDDYEESTPWVGISHVCRYWRDVALECAQLWGRIDLSYGNQWVREMLVRAHLTPVEIYGEGDHLTISIVEFIIVHLSHIRALRLRFVSLPQGRLQMLYQGLLDSPAPIIESLSLINHHPSSLPSGLPVGVTHHAPRLRSLLLQGLGQIAWTQFSLPNIVALRIINPTMGQTHLLPLPFFDHILDFLAGLPSLESLLLKDCFPRSYEQTEPGHPGRVVDLARLQEIELIGTVSGCARLFEHLRIPPSAHRDVSCSITGTEDENLYPSVFSAFFNPLGGSSSAPLRAMSVMNYEPETSLYFAVSTESEGCVDPDWDGQARLKLVWPMRRGLMHYDLLRLAHGAIPGRGIQKLSVATTALIWNVNDWLSCFANLDGVEELYVGYEAADAICDALSTFVLEEGTTDWRTLTRVMDIEDPRRCFFLPKLSRLVLQSACEELAQPFATAVKARILSYFDRFSLRAGRCDL</sequence>
<gene>
    <name evidence="1" type="ORF">BV25DRAFT_1914352</name>
</gene>
<dbReference type="EMBL" id="MU277198">
    <property type="protein sequence ID" value="KAI0064665.1"/>
    <property type="molecule type" value="Genomic_DNA"/>
</dbReference>
<dbReference type="Proteomes" id="UP000814140">
    <property type="component" value="Unassembled WGS sequence"/>
</dbReference>
<evidence type="ECO:0000313" key="2">
    <source>
        <dbReference type="Proteomes" id="UP000814140"/>
    </source>
</evidence>
<protein>
    <submittedName>
        <fullName evidence="1">Uncharacterized protein</fullName>
    </submittedName>
</protein>
<reference evidence="1" key="2">
    <citation type="journal article" date="2022" name="New Phytol.">
        <title>Evolutionary transition to the ectomycorrhizal habit in the genomes of a hyperdiverse lineage of mushroom-forming fungi.</title>
        <authorList>
            <person name="Looney B."/>
            <person name="Miyauchi S."/>
            <person name="Morin E."/>
            <person name="Drula E."/>
            <person name="Courty P.E."/>
            <person name="Kohler A."/>
            <person name="Kuo A."/>
            <person name="LaButti K."/>
            <person name="Pangilinan J."/>
            <person name="Lipzen A."/>
            <person name="Riley R."/>
            <person name="Andreopoulos W."/>
            <person name="He G."/>
            <person name="Johnson J."/>
            <person name="Nolan M."/>
            <person name="Tritt A."/>
            <person name="Barry K.W."/>
            <person name="Grigoriev I.V."/>
            <person name="Nagy L.G."/>
            <person name="Hibbett D."/>
            <person name="Henrissat B."/>
            <person name="Matheny P.B."/>
            <person name="Labbe J."/>
            <person name="Martin F.M."/>
        </authorList>
    </citation>
    <scope>NUCLEOTIDE SEQUENCE</scope>
    <source>
        <strain evidence="1">HHB10654</strain>
    </source>
</reference>
<organism evidence="1 2">
    <name type="scientific">Artomyces pyxidatus</name>
    <dbReference type="NCBI Taxonomy" id="48021"/>
    <lineage>
        <taxon>Eukaryota</taxon>
        <taxon>Fungi</taxon>
        <taxon>Dikarya</taxon>
        <taxon>Basidiomycota</taxon>
        <taxon>Agaricomycotina</taxon>
        <taxon>Agaricomycetes</taxon>
        <taxon>Russulales</taxon>
        <taxon>Auriscalpiaceae</taxon>
        <taxon>Artomyces</taxon>
    </lineage>
</organism>
<name>A0ACB8T9J6_9AGAM</name>
<reference evidence="1" key="1">
    <citation type="submission" date="2021-03" db="EMBL/GenBank/DDBJ databases">
        <authorList>
            <consortium name="DOE Joint Genome Institute"/>
            <person name="Ahrendt S."/>
            <person name="Looney B.P."/>
            <person name="Miyauchi S."/>
            <person name="Morin E."/>
            <person name="Drula E."/>
            <person name="Courty P.E."/>
            <person name="Chicoki N."/>
            <person name="Fauchery L."/>
            <person name="Kohler A."/>
            <person name="Kuo A."/>
            <person name="Labutti K."/>
            <person name="Pangilinan J."/>
            <person name="Lipzen A."/>
            <person name="Riley R."/>
            <person name="Andreopoulos W."/>
            <person name="He G."/>
            <person name="Johnson J."/>
            <person name="Barry K.W."/>
            <person name="Grigoriev I.V."/>
            <person name="Nagy L."/>
            <person name="Hibbett D."/>
            <person name="Henrissat B."/>
            <person name="Matheny P.B."/>
            <person name="Labbe J."/>
            <person name="Martin F."/>
        </authorList>
    </citation>
    <scope>NUCLEOTIDE SEQUENCE</scope>
    <source>
        <strain evidence="1">HHB10654</strain>
    </source>
</reference>
<accession>A0ACB8T9J6</accession>
<proteinExistence type="predicted"/>
<comment type="caution">
    <text evidence="1">The sequence shown here is derived from an EMBL/GenBank/DDBJ whole genome shotgun (WGS) entry which is preliminary data.</text>
</comment>
<evidence type="ECO:0000313" key="1">
    <source>
        <dbReference type="EMBL" id="KAI0064665.1"/>
    </source>
</evidence>